<name>A0AAN8TRR8_SOLBU</name>
<evidence type="ECO:0000313" key="2">
    <source>
        <dbReference type="Proteomes" id="UP001371456"/>
    </source>
</evidence>
<organism evidence="1 2">
    <name type="scientific">Solanum bulbocastanum</name>
    <name type="common">Wild potato</name>
    <dbReference type="NCBI Taxonomy" id="147425"/>
    <lineage>
        <taxon>Eukaryota</taxon>
        <taxon>Viridiplantae</taxon>
        <taxon>Streptophyta</taxon>
        <taxon>Embryophyta</taxon>
        <taxon>Tracheophyta</taxon>
        <taxon>Spermatophyta</taxon>
        <taxon>Magnoliopsida</taxon>
        <taxon>eudicotyledons</taxon>
        <taxon>Gunneridae</taxon>
        <taxon>Pentapetalae</taxon>
        <taxon>asterids</taxon>
        <taxon>lamiids</taxon>
        <taxon>Solanales</taxon>
        <taxon>Solanaceae</taxon>
        <taxon>Solanoideae</taxon>
        <taxon>Solaneae</taxon>
        <taxon>Solanum</taxon>
    </lineage>
</organism>
<sequence>MVSKPVTSSSKLAKAQKKKNNLCKVVAPEGATGGIAKPKGKCYHCKQPGFQKT</sequence>
<reference evidence="1 2" key="1">
    <citation type="submission" date="2024-02" db="EMBL/GenBank/DDBJ databases">
        <title>de novo genome assembly of Solanum bulbocastanum strain 11H21.</title>
        <authorList>
            <person name="Hosaka A.J."/>
        </authorList>
    </citation>
    <scope>NUCLEOTIDE SEQUENCE [LARGE SCALE GENOMIC DNA]</scope>
    <source>
        <tissue evidence="1">Young leaves</tissue>
    </source>
</reference>
<dbReference type="AlphaFoldDB" id="A0AAN8TRR8"/>
<gene>
    <name evidence="1" type="ORF">RDI58_010890</name>
</gene>
<evidence type="ECO:0000313" key="1">
    <source>
        <dbReference type="EMBL" id="KAK6791809.1"/>
    </source>
</evidence>
<dbReference type="EMBL" id="JBANQN010000004">
    <property type="protein sequence ID" value="KAK6791809.1"/>
    <property type="molecule type" value="Genomic_DNA"/>
</dbReference>
<protein>
    <submittedName>
        <fullName evidence="1">Uncharacterized protein</fullName>
    </submittedName>
</protein>
<dbReference type="Proteomes" id="UP001371456">
    <property type="component" value="Unassembled WGS sequence"/>
</dbReference>
<proteinExistence type="predicted"/>
<comment type="caution">
    <text evidence="1">The sequence shown here is derived from an EMBL/GenBank/DDBJ whole genome shotgun (WGS) entry which is preliminary data.</text>
</comment>
<accession>A0AAN8TRR8</accession>
<keyword evidence="2" id="KW-1185">Reference proteome</keyword>